<reference evidence="2" key="1">
    <citation type="submission" date="2015-09" db="EMBL/GenBank/DDBJ databases">
        <authorList>
            <consortium name="Pathogen Informatics"/>
        </authorList>
    </citation>
    <scope>NUCLEOTIDE SEQUENCE</scope>
    <source>
        <strain evidence="2">2789STDY5834896</strain>
    </source>
</reference>
<evidence type="ECO:0000259" key="1">
    <source>
        <dbReference type="Pfam" id="PF07687"/>
    </source>
</evidence>
<dbReference type="GO" id="GO:0005737">
    <property type="term" value="C:cytoplasm"/>
    <property type="evidence" value="ECO:0007669"/>
    <property type="project" value="TreeGrafter"/>
</dbReference>
<dbReference type="PIRSF" id="PIRSF037227">
    <property type="entry name" value="Aminobenzoyl-glu_utiliz_pB"/>
    <property type="match status" value="1"/>
</dbReference>
<dbReference type="FunFam" id="3.30.70.360:FF:000004">
    <property type="entry name" value="Peptidase M20 domain-containing protein 2"/>
    <property type="match status" value="1"/>
</dbReference>
<gene>
    <name evidence="2" type="primary">abgB_5</name>
    <name evidence="2" type="ORF">SAMEA3545359_02178</name>
</gene>
<dbReference type="GO" id="GO:0046657">
    <property type="term" value="P:folic acid catabolic process"/>
    <property type="evidence" value="ECO:0007669"/>
    <property type="project" value="TreeGrafter"/>
</dbReference>
<dbReference type="Gene3D" id="3.30.70.360">
    <property type="match status" value="1"/>
</dbReference>
<dbReference type="InterPro" id="IPR017439">
    <property type="entry name" value="Amidohydrolase"/>
</dbReference>
<dbReference type="InterPro" id="IPR017145">
    <property type="entry name" value="Aminobenzoyl-glu_utiliz_pB"/>
</dbReference>
<dbReference type="GO" id="GO:0071713">
    <property type="term" value="F:para-aminobenzoyl-glutamate hydrolase activity"/>
    <property type="evidence" value="ECO:0007669"/>
    <property type="project" value="TreeGrafter"/>
</dbReference>
<dbReference type="SUPFAM" id="SSF55031">
    <property type="entry name" value="Bacterial exopeptidase dimerisation domain"/>
    <property type="match status" value="1"/>
</dbReference>
<dbReference type="Gene3D" id="3.40.630.10">
    <property type="entry name" value="Zn peptidases"/>
    <property type="match status" value="1"/>
</dbReference>
<organism evidence="2">
    <name type="scientific">uncultured Anaerotruncus sp</name>
    <dbReference type="NCBI Taxonomy" id="905011"/>
    <lineage>
        <taxon>Bacteria</taxon>
        <taxon>Bacillati</taxon>
        <taxon>Bacillota</taxon>
        <taxon>Clostridia</taxon>
        <taxon>Eubacteriales</taxon>
        <taxon>Oscillospiraceae</taxon>
        <taxon>Anaerotruncus</taxon>
        <taxon>environmental samples</taxon>
    </lineage>
</organism>
<sequence length="487" mass="51350">MDAKNTVKQAIYQRRQALCDLHHTIWQSAEMGYEEIQSAKALCAYMAAEGFTVETGVADIPTAFVASYGSGKPVIAILAEYDALSQLSQQGGCPTKDPIPGQESGHGCGHSALGTGSAAAAVAVKEYLQKSGKPGTVRLYGCPAEENGWGKTFMARAGLFSDVDAAFTWHPFDVNGAWGTSSLANVSVKFKFTGRTAHAAAAPHDGRSALDSCEIMNVGVNYLREHIIPEARLHYAYLDVGGSSPNVVQDHACVHYFVRAPKNAQVAEILERVKDVARGAALICGTQVNIEIQAGMSDYIPNPTMTRVIDTALREMGAPEFTAEDQALAAQYFQSQPAEMRQKIEAGLAKRFGADKVAEVVAAPLDTTILPLNITGIPMAGSTDVGDVSYVTPTAQVMLAGFCLGTTPHTWQVTGQTGSSIGEKGLLKAGEVMALAAAKVIDDPSLAEQARQELVAETGGVYNCPVPAEVLPPVPAGVAQRAKEAGL</sequence>
<dbReference type="Pfam" id="PF07687">
    <property type="entry name" value="M20_dimer"/>
    <property type="match status" value="1"/>
</dbReference>
<dbReference type="Pfam" id="PF01546">
    <property type="entry name" value="Peptidase_M20"/>
    <property type="match status" value="1"/>
</dbReference>
<dbReference type="AlphaFoldDB" id="A0A1C6JGK7"/>
<accession>A0A1C6JGK7</accession>
<dbReference type="InterPro" id="IPR052030">
    <property type="entry name" value="Peptidase_M20/M20A_hydrolases"/>
</dbReference>
<feature type="domain" description="Peptidase M20 dimerisation" evidence="1">
    <location>
        <begin position="186"/>
        <end position="278"/>
    </location>
</feature>
<dbReference type="InterPro" id="IPR036264">
    <property type="entry name" value="Bact_exopeptidase_dim_dom"/>
</dbReference>
<dbReference type="PANTHER" id="PTHR30575">
    <property type="entry name" value="PEPTIDASE M20"/>
    <property type="match status" value="1"/>
</dbReference>
<dbReference type="GO" id="GO:0016805">
    <property type="term" value="F:dipeptidase activity"/>
    <property type="evidence" value="ECO:0007669"/>
    <property type="project" value="TreeGrafter"/>
</dbReference>
<name>A0A1C6JGK7_9FIRM</name>
<dbReference type="EMBL" id="FMHG01000001">
    <property type="protein sequence ID" value="SCJ81138.1"/>
    <property type="molecule type" value="Genomic_DNA"/>
</dbReference>
<evidence type="ECO:0000313" key="2">
    <source>
        <dbReference type="EMBL" id="SCJ81138.1"/>
    </source>
</evidence>
<dbReference type="InterPro" id="IPR011650">
    <property type="entry name" value="Peptidase_M20_dimer"/>
</dbReference>
<proteinExistence type="predicted"/>
<dbReference type="InterPro" id="IPR002933">
    <property type="entry name" value="Peptidase_M20"/>
</dbReference>
<protein>
    <submittedName>
        <fullName evidence="2">Aminobenzoyl-glutamate utilization protein B</fullName>
    </submittedName>
</protein>
<dbReference type="PANTHER" id="PTHR30575:SF0">
    <property type="entry name" value="XAA-ARG DIPEPTIDASE"/>
    <property type="match status" value="1"/>
</dbReference>
<dbReference type="SUPFAM" id="SSF53187">
    <property type="entry name" value="Zn-dependent exopeptidases"/>
    <property type="match status" value="1"/>
</dbReference>
<dbReference type="NCBIfam" id="TIGR01891">
    <property type="entry name" value="amidohydrolases"/>
    <property type="match status" value="1"/>
</dbReference>